<accession>A0A976N0R0</accession>
<name>A0A976N0R0_9VIRU</name>
<proteinExistence type="predicted"/>
<dbReference type="EMBL" id="OM869521">
    <property type="protein sequence ID" value="UPW40936.1"/>
    <property type="molecule type" value="Genomic_DNA"/>
</dbReference>
<protein>
    <submittedName>
        <fullName evidence="1">Uncharacterized protein</fullName>
    </submittedName>
</protein>
<evidence type="ECO:0000313" key="1">
    <source>
        <dbReference type="EMBL" id="UPW40936.1"/>
    </source>
</evidence>
<organism evidence="1">
    <name type="scientific">Sigmofec virus UA08Rod_6079</name>
    <dbReference type="NCBI Taxonomy" id="2929450"/>
    <lineage>
        <taxon>Viruses</taxon>
        <taxon>Monodnaviria</taxon>
        <taxon>Sangervirae</taxon>
        <taxon>Phixviricota</taxon>
        <taxon>Malgrandaviricetes</taxon>
        <taxon>Petitvirales</taxon>
        <taxon>Microviridae</taxon>
    </lineage>
</organism>
<reference evidence="1" key="1">
    <citation type="submission" date="2022-02" db="EMBL/GenBank/DDBJ databases">
        <title>Towards deciphering the DNA virus diversity associated with rodent species in the families Cricetidae and Heteromyidae.</title>
        <authorList>
            <person name="Lund M."/>
            <person name="Larsen B.B."/>
            <person name="Gryseels S."/>
            <person name="Kraberger S."/>
            <person name="Rowsey D.M."/>
            <person name="Steger L."/>
            <person name="Yule K.M."/>
            <person name="Upham N.S."/>
            <person name="Worobey M."/>
            <person name="Van Doorslaer K."/>
            <person name="Varsani A."/>
        </authorList>
    </citation>
    <scope>NUCLEOTIDE SEQUENCE</scope>
    <source>
        <strain evidence="1">UA08Rod_6079</strain>
    </source>
</reference>
<sequence length="84" mass="9771">MVVYYEKRLERIVMAGSKSNSNGHCRMVRSRRKRIVDSAHEERPCEGLGDCNLCLFRTCCTYNDFINALRDFENGTENQEFGDN</sequence>